<dbReference type="SMART" id="SM00726">
    <property type="entry name" value="UIM"/>
    <property type="match status" value="4"/>
</dbReference>
<dbReference type="InterPro" id="IPR015943">
    <property type="entry name" value="WD40/YVTN_repeat-like_dom_sf"/>
</dbReference>
<dbReference type="InterPro" id="IPR003903">
    <property type="entry name" value="UIM_dom"/>
</dbReference>
<dbReference type="InterPro" id="IPR036047">
    <property type="entry name" value="F-box-like_dom_sf"/>
</dbReference>
<dbReference type="GO" id="GO:0005737">
    <property type="term" value="C:cytoplasm"/>
    <property type="evidence" value="ECO:0007669"/>
    <property type="project" value="EnsemblFungi"/>
</dbReference>
<feature type="region of interest" description="Disordered" evidence="1">
    <location>
        <begin position="547"/>
        <end position="570"/>
    </location>
</feature>
<feature type="region of interest" description="Disordered" evidence="1">
    <location>
        <begin position="604"/>
        <end position="647"/>
    </location>
</feature>
<dbReference type="VEuPathDB" id="FungiDB:GWK60_H03905"/>
<evidence type="ECO:0000256" key="1">
    <source>
        <dbReference type="SAM" id="MobiDB-lite"/>
    </source>
</evidence>
<dbReference type="Pfam" id="PF12937">
    <property type="entry name" value="F-box-like"/>
    <property type="match status" value="1"/>
</dbReference>
<dbReference type="Gene3D" id="1.20.1280.50">
    <property type="match status" value="1"/>
</dbReference>
<dbReference type="AlphaFoldDB" id="A0A0W0C7Q0"/>
<dbReference type="PROSITE" id="PS50330">
    <property type="entry name" value="UIM"/>
    <property type="match status" value="2"/>
</dbReference>
<dbReference type="GO" id="GO:0006974">
    <property type="term" value="P:DNA damage response"/>
    <property type="evidence" value="ECO:0007669"/>
    <property type="project" value="EnsemblFungi"/>
</dbReference>
<dbReference type="SMART" id="SM00256">
    <property type="entry name" value="FBOX"/>
    <property type="match status" value="1"/>
</dbReference>
<dbReference type="VEuPathDB" id="FungiDB:GVI51_H03905"/>
<accession>A0A0W0C7Q0</accession>
<dbReference type="PROSITE" id="PS50181">
    <property type="entry name" value="FBOX"/>
    <property type="match status" value="1"/>
</dbReference>
<evidence type="ECO:0000313" key="3">
    <source>
        <dbReference type="EMBL" id="KTB03324.1"/>
    </source>
</evidence>
<dbReference type="Proteomes" id="UP000054886">
    <property type="component" value="Unassembled WGS sequence"/>
</dbReference>
<dbReference type="GO" id="GO:0031146">
    <property type="term" value="P:SCF-dependent proteasomal ubiquitin-dependent protein catabolic process"/>
    <property type="evidence" value="ECO:0007669"/>
    <property type="project" value="EnsemblFungi"/>
</dbReference>
<feature type="compositionally biased region" description="Basic residues" evidence="1">
    <location>
        <begin position="480"/>
        <end position="490"/>
    </location>
</feature>
<dbReference type="PANTHER" id="PTHR14381:SF1">
    <property type="entry name" value="F-BOX_WD REPEAT-CONTAINING PROTEIN 4"/>
    <property type="match status" value="1"/>
</dbReference>
<dbReference type="SUPFAM" id="SSF81383">
    <property type="entry name" value="F-box domain"/>
    <property type="match status" value="1"/>
</dbReference>
<dbReference type="PANTHER" id="PTHR14381">
    <property type="entry name" value="DACTYLIN"/>
    <property type="match status" value="1"/>
</dbReference>
<comment type="caution">
    <text evidence="3">The sequence shown here is derived from an EMBL/GenBank/DDBJ whole genome shotgun (WGS) entry which is preliminary data.</text>
</comment>
<dbReference type="EMBL" id="LLZZ01000120">
    <property type="protein sequence ID" value="KTB03324.1"/>
    <property type="molecule type" value="Genomic_DNA"/>
</dbReference>
<name>A0A0W0C7Q0_CANGB</name>
<evidence type="ECO:0000313" key="4">
    <source>
        <dbReference type="Proteomes" id="UP000054886"/>
    </source>
</evidence>
<proteinExistence type="predicted"/>
<feature type="region of interest" description="Disordered" evidence="1">
    <location>
        <begin position="469"/>
        <end position="493"/>
    </location>
</feature>
<dbReference type="InterPro" id="IPR052301">
    <property type="entry name" value="SCF_F-box/WD-repeat"/>
</dbReference>
<dbReference type="VEuPathDB" id="FungiDB:CAGL0H04103g"/>
<feature type="domain" description="F-box" evidence="2">
    <location>
        <begin position="1"/>
        <end position="46"/>
    </location>
</feature>
<evidence type="ECO:0000259" key="2">
    <source>
        <dbReference type="PROSITE" id="PS50181"/>
    </source>
</evidence>
<organism evidence="3 4">
    <name type="scientific">Candida glabrata</name>
    <name type="common">Yeast</name>
    <name type="synonym">Torulopsis glabrata</name>
    <dbReference type="NCBI Taxonomy" id="5478"/>
    <lineage>
        <taxon>Eukaryota</taxon>
        <taxon>Fungi</taxon>
        <taxon>Dikarya</taxon>
        <taxon>Ascomycota</taxon>
        <taxon>Saccharomycotina</taxon>
        <taxon>Saccharomycetes</taxon>
        <taxon>Saccharomycetales</taxon>
        <taxon>Saccharomycetaceae</taxon>
        <taxon>Nakaseomyces</taxon>
    </lineage>
</organism>
<sequence length="667" mass="76512">MLLEELPSEVLINMFSYLDEKDLYTLQGLSRRFASLIGDEELWKNLFITRLHTSYFPSFSKSQRYSHEYVARVSGVKQWQHNRLIKTRYNLSPTPLHVTHLRNHPNQVAIEELIFQYPKLACYHDGIITLVQLQSKRSKIKNRMVYIPCTTPQGCSTMHFNINSAVFGRFDGRVFGKLLTNKSYLQPVTEFDSSHSACVTAIATTNSTMIDSTTKDWSVSGSENGEIIWWLETKKYKSLKFANSPILRLSLVNKNITIALDEKSIYVIEDMERVHTLDIPHDPVTNKRISIHFFKIDYGAQTLCLADTQSIYMISFNLTKDFGQVKVLKLKDPTETITDVIMDEETAKREQDPQLAGGDGCFVALCTSNMRILVLNTRKSSFVTVNAEQLYQEVKPLREFQFNDHIYATQITNLVLVLALAGTIEIYDVLSGELIKTVQKTEKIPQFLRVSQGRMIVSSGNTIHYLQYIPDEDDQSESHKKSHGSSRLRSNKWNETLHSEMEMYNEKLKQEEERELENARLMEAYGGDMDGDDEELQLKIALLESQNLNSQSAEGTDDNARADPTTEEEDEALRAAIEESLRMQRLQEEVRTAVSMEDDEEFLRAVEQSSRDDEERRTRRGQRRTLTDLGHNEPTTEETSNVQHGDINDEELQLAIALSLSEINESQ</sequence>
<dbReference type="GO" id="GO:0016874">
    <property type="term" value="F:ligase activity"/>
    <property type="evidence" value="ECO:0007669"/>
    <property type="project" value="UniProtKB-KW"/>
</dbReference>
<dbReference type="GO" id="GO:0019005">
    <property type="term" value="C:SCF ubiquitin ligase complex"/>
    <property type="evidence" value="ECO:0007669"/>
    <property type="project" value="EnsemblFungi"/>
</dbReference>
<dbReference type="GO" id="GO:0005634">
    <property type="term" value="C:nucleus"/>
    <property type="evidence" value="ECO:0007669"/>
    <property type="project" value="EnsemblFungi"/>
</dbReference>
<dbReference type="Gene3D" id="2.130.10.10">
    <property type="entry name" value="YVTN repeat-like/Quinoprotein amine dehydrogenase"/>
    <property type="match status" value="1"/>
</dbReference>
<protein>
    <submittedName>
        <fullName evidence="3">Ubiquitin ligase complex F-box protein UFO1</fullName>
    </submittedName>
</protein>
<dbReference type="InterPro" id="IPR001810">
    <property type="entry name" value="F-box_dom"/>
</dbReference>
<dbReference type="SUPFAM" id="SSF50978">
    <property type="entry name" value="WD40 repeat-like"/>
    <property type="match status" value="1"/>
</dbReference>
<gene>
    <name evidence="3" type="ORF">AO440_002068</name>
</gene>
<dbReference type="GO" id="GO:0071406">
    <property type="term" value="P:cellular response to methylmercury"/>
    <property type="evidence" value="ECO:0007669"/>
    <property type="project" value="EnsemblFungi"/>
</dbReference>
<dbReference type="VEuPathDB" id="FungiDB:B1J91_H04103g"/>
<dbReference type="InterPro" id="IPR036322">
    <property type="entry name" value="WD40_repeat_dom_sf"/>
</dbReference>
<reference evidence="3 4" key="1">
    <citation type="submission" date="2015-10" db="EMBL/GenBank/DDBJ databases">
        <title>Draft genomes sequences of Candida glabrata isolates 1A, 1B, 2A, 2B, 3A and 3B.</title>
        <authorList>
            <person name="Haavelsrud O.E."/>
            <person name="Gaustad P."/>
        </authorList>
    </citation>
    <scope>NUCLEOTIDE SEQUENCE [LARGE SCALE GENOMIC DNA]</scope>
    <source>
        <strain evidence="3">910700640</strain>
    </source>
</reference>
<keyword evidence="3" id="KW-0436">Ligase</keyword>